<gene>
    <name evidence="2" type="ORF">IEO21_10059</name>
</gene>
<protein>
    <submittedName>
        <fullName evidence="2">Uncharacterized protein</fullName>
    </submittedName>
</protein>
<sequence>MVRGGDKALKCGGGNAVKRNNEVNRTGGQGAPGCCLIYMRENPPGTGNGPLVPSLNDVMVQTESVSRVGTASSRFLIFPFHGLEPATSVLHARTDKSLSTVQLD</sequence>
<reference evidence="2" key="2">
    <citation type="journal article" name="Front. Microbiol.">
        <title>Degradative Capacity of Two Strains of Rhodonia placenta: From Phenotype to Genotype.</title>
        <authorList>
            <person name="Kolle M."/>
            <person name="Horta M.A.C."/>
            <person name="Nowrousian M."/>
            <person name="Ohm R.A."/>
            <person name="Benz J.P."/>
            <person name="Pilgard A."/>
        </authorList>
    </citation>
    <scope>NUCLEOTIDE SEQUENCE</scope>
    <source>
        <strain evidence="2">FPRL280</strain>
    </source>
</reference>
<reference evidence="2" key="1">
    <citation type="submission" date="2020-11" db="EMBL/GenBank/DDBJ databases">
        <authorList>
            <person name="Koelle M."/>
            <person name="Horta M.A.C."/>
            <person name="Nowrousian M."/>
            <person name="Ohm R.A."/>
            <person name="Benz P."/>
            <person name="Pilgard A."/>
        </authorList>
    </citation>
    <scope>NUCLEOTIDE SEQUENCE</scope>
    <source>
        <strain evidence="2">FPRL280</strain>
    </source>
</reference>
<dbReference type="Proteomes" id="UP000639403">
    <property type="component" value="Unassembled WGS sequence"/>
</dbReference>
<organism evidence="2 3">
    <name type="scientific">Rhodonia placenta</name>
    <dbReference type="NCBI Taxonomy" id="104341"/>
    <lineage>
        <taxon>Eukaryota</taxon>
        <taxon>Fungi</taxon>
        <taxon>Dikarya</taxon>
        <taxon>Basidiomycota</taxon>
        <taxon>Agaricomycotina</taxon>
        <taxon>Agaricomycetes</taxon>
        <taxon>Polyporales</taxon>
        <taxon>Adustoporiaceae</taxon>
        <taxon>Rhodonia</taxon>
    </lineage>
</organism>
<evidence type="ECO:0000313" key="2">
    <source>
        <dbReference type="EMBL" id="KAF9801685.1"/>
    </source>
</evidence>
<dbReference type="EMBL" id="JADOXO010000641">
    <property type="protein sequence ID" value="KAF9801685.1"/>
    <property type="molecule type" value="Genomic_DNA"/>
</dbReference>
<comment type="caution">
    <text evidence="2">The sequence shown here is derived from an EMBL/GenBank/DDBJ whole genome shotgun (WGS) entry which is preliminary data.</text>
</comment>
<name>A0A8H7NT55_9APHY</name>
<proteinExistence type="predicted"/>
<dbReference type="AlphaFoldDB" id="A0A8H7NT55"/>
<feature type="region of interest" description="Disordered" evidence="1">
    <location>
        <begin position="1"/>
        <end position="29"/>
    </location>
</feature>
<accession>A0A8H7NT55</accession>
<evidence type="ECO:0000313" key="3">
    <source>
        <dbReference type="Proteomes" id="UP000639403"/>
    </source>
</evidence>
<evidence type="ECO:0000256" key="1">
    <source>
        <dbReference type="SAM" id="MobiDB-lite"/>
    </source>
</evidence>